<keyword evidence="2" id="KW-0472">Membrane</keyword>
<evidence type="ECO:0000256" key="2">
    <source>
        <dbReference type="SAM" id="Phobius"/>
    </source>
</evidence>
<dbReference type="AlphaFoldDB" id="A0AAW0JHI1"/>
<keyword evidence="4" id="KW-1185">Reference proteome</keyword>
<proteinExistence type="predicted"/>
<comment type="caution">
    <text evidence="3">The sequence shown here is derived from an EMBL/GenBank/DDBJ whole genome shotgun (WGS) entry which is preliminary data.</text>
</comment>
<evidence type="ECO:0000313" key="4">
    <source>
        <dbReference type="Proteomes" id="UP000237347"/>
    </source>
</evidence>
<dbReference type="EMBL" id="PKMF04000547">
    <property type="protein sequence ID" value="KAK7826414.1"/>
    <property type="molecule type" value="Genomic_DNA"/>
</dbReference>
<sequence>MEGKHGPVAVTLAYGALTCAGEALATLLFSTLLKTQLFTPLQDPSIKGNQNTEYQDKQVDAEGDDDNDDDGDDDDDADGGFGEGEEDLSSEDGGEFPNNPNNDKNPASPPLDLSSWS</sequence>
<name>A0AAW0JHI1_QUESU</name>
<keyword evidence="2" id="KW-0812">Transmembrane</keyword>
<feature type="region of interest" description="Disordered" evidence="1">
    <location>
        <begin position="41"/>
        <end position="117"/>
    </location>
</feature>
<reference evidence="3 4" key="1">
    <citation type="journal article" date="2018" name="Sci. Data">
        <title>The draft genome sequence of cork oak.</title>
        <authorList>
            <person name="Ramos A.M."/>
            <person name="Usie A."/>
            <person name="Barbosa P."/>
            <person name="Barros P.M."/>
            <person name="Capote T."/>
            <person name="Chaves I."/>
            <person name="Simoes F."/>
            <person name="Abreu I."/>
            <person name="Carrasquinho I."/>
            <person name="Faro C."/>
            <person name="Guimaraes J.B."/>
            <person name="Mendonca D."/>
            <person name="Nobrega F."/>
            <person name="Rodrigues L."/>
            <person name="Saibo N.J.M."/>
            <person name="Varela M.C."/>
            <person name="Egas C."/>
            <person name="Matos J."/>
            <person name="Miguel C.M."/>
            <person name="Oliveira M.M."/>
            <person name="Ricardo C.P."/>
            <person name="Goncalves S."/>
        </authorList>
    </citation>
    <scope>NUCLEOTIDE SEQUENCE [LARGE SCALE GENOMIC DNA]</scope>
    <source>
        <strain evidence="4">cv. HL8</strain>
    </source>
</reference>
<evidence type="ECO:0000313" key="3">
    <source>
        <dbReference type="EMBL" id="KAK7826414.1"/>
    </source>
</evidence>
<keyword evidence="2" id="KW-1133">Transmembrane helix</keyword>
<feature type="transmembrane region" description="Helical" evidence="2">
    <location>
        <begin position="12"/>
        <end position="33"/>
    </location>
</feature>
<evidence type="ECO:0000256" key="1">
    <source>
        <dbReference type="SAM" id="MobiDB-lite"/>
    </source>
</evidence>
<gene>
    <name evidence="3" type="ORF">CFP56_032205</name>
</gene>
<dbReference type="Proteomes" id="UP000237347">
    <property type="component" value="Unassembled WGS sequence"/>
</dbReference>
<accession>A0AAW0JHI1</accession>
<protein>
    <submittedName>
        <fullName evidence="3">Uncharacterized protein</fullName>
    </submittedName>
</protein>
<organism evidence="3 4">
    <name type="scientific">Quercus suber</name>
    <name type="common">Cork oak</name>
    <dbReference type="NCBI Taxonomy" id="58331"/>
    <lineage>
        <taxon>Eukaryota</taxon>
        <taxon>Viridiplantae</taxon>
        <taxon>Streptophyta</taxon>
        <taxon>Embryophyta</taxon>
        <taxon>Tracheophyta</taxon>
        <taxon>Spermatophyta</taxon>
        <taxon>Magnoliopsida</taxon>
        <taxon>eudicotyledons</taxon>
        <taxon>Gunneridae</taxon>
        <taxon>Pentapetalae</taxon>
        <taxon>rosids</taxon>
        <taxon>fabids</taxon>
        <taxon>Fagales</taxon>
        <taxon>Fagaceae</taxon>
        <taxon>Quercus</taxon>
    </lineage>
</organism>
<feature type="compositionally biased region" description="Acidic residues" evidence="1">
    <location>
        <begin position="61"/>
        <end position="94"/>
    </location>
</feature>